<dbReference type="SUPFAM" id="SSF47769">
    <property type="entry name" value="SAM/Pointed domain"/>
    <property type="match status" value="1"/>
</dbReference>
<dbReference type="eggNOG" id="KOG0167">
    <property type="taxonomic scope" value="Eukaryota"/>
</dbReference>
<reference evidence="3 4" key="1">
    <citation type="journal article" date="2011" name="Proc. Natl. Acad. Sci. U.S.A.">
        <title>Niche of harmful alga Aureococcus anophagefferens revealed through ecogenomics.</title>
        <authorList>
            <person name="Gobler C.J."/>
            <person name="Berry D.L."/>
            <person name="Dyhrman S.T."/>
            <person name="Wilhelm S.W."/>
            <person name="Salamov A."/>
            <person name="Lobanov A.V."/>
            <person name="Zhang Y."/>
            <person name="Collier J.L."/>
            <person name="Wurch L.L."/>
            <person name="Kustka A.B."/>
            <person name="Dill B.D."/>
            <person name="Shah M."/>
            <person name="VerBerkmoes N.C."/>
            <person name="Kuo A."/>
            <person name="Terry A."/>
            <person name="Pangilinan J."/>
            <person name="Lindquist E.A."/>
            <person name="Lucas S."/>
            <person name="Paulsen I.T."/>
            <person name="Hattenrath-Lehmann T.K."/>
            <person name="Talmage S.C."/>
            <person name="Walker E.A."/>
            <person name="Koch F."/>
            <person name="Burson A.M."/>
            <person name="Marcoval M.A."/>
            <person name="Tang Y.Z."/>
            <person name="Lecleir G.R."/>
            <person name="Coyne K.J."/>
            <person name="Berg G.M."/>
            <person name="Bertrand E.M."/>
            <person name="Saito M.A."/>
            <person name="Gladyshev V.N."/>
            <person name="Grigoriev I.V."/>
        </authorList>
    </citation>
    <scope>NUCLEOTIDE SEQUENCE [LARGE SCALE GENOMIC DNA]</scope>
    <source>
        <strain evidence="4">CCMP 1984</strain>
    </source>
</reference>
<dbReference type="Gene3D" id="3.30.40.10">
    <property type="entry name" value="Zinc/RING finger domain, C3HC4 (zinc finger)"/>
    <property type="match status" value="1"/>
</dbReference>
<accession>F0XZ10</accession>
<dbReference type="CDD" id="cd16655">
    <property type="entry name" value="RING-Ubox_WDSUB1-like"/>
    <property type="match status" value="1"/>
</dbReference>
<dbReference type="EMBL" id="GL833121">
    <property type="protein sequence ID" value="EGB12433.1"/>
    <property type="molecule type" value="Genomic_DNA"/>
</dbReference>
<dbReference type="GO" id="GO:0004842">
    <property type="term" value="F:ubiquitin-protein transferase activity"/>
    <property type="evidence" value="ECO:0007669"/>
    <property type="project" value="InterPro"/>
</dbReference>
<dbReference type="Pfam" id="PF00536">
    <property type="entry name" value="SAM_1"/>
    <property type="match status" value="1"/>
</dbReference>
<feature type="compositionally biased region" description="Basic residues" evidence="1">
    <location>
        <begin position="114"/>
        <end position="126"/>
    </location>
</feature>
<dbReference type="Pfam" id="PF04564">
    <property type="entry name" value="U-box"/>
    <property type="match status" value="1"/>
</dbReference>
<organism evidence="4">
    <name type="scientific">Aureococcus anophagefferens</name>
    <name type="common">Harmful bloom alga</name>
    <dbReference type="NCBI Taxonomy" id="44056"/>
    <lineage>
        <taxon>Eukaryota</taxon>
        <taxon>Sar</taxon>
        <taxon>Stramenopiles</taxon>
        <taxon>Ochrophyta</taxon>
        <taxon>Pelagophyceae</taxon>
        <taxon>Pelagomonadales</taxon>
        <taxon>Pelagomonadaceae</taxon>
        <taxon>Aureococcus</taxon>
    </lineage>
</organism>
<feature type="compositionally biased region" description="Polar residues" evidence="1">
    <location>
        <begin position="187"/>
        <end position="200"/>
    </location>
</feature>
<feature type="compositionally biased region" description="Pro residues" evidence="1">
    <location>
        <begin position="257"/>
        <end position="314"/>
    </location>
</feature>
<dbReference type="InterPro" id="IPR013761">
    <property type="entry name" value="SAM/pointed_sf"/>
</dbReference>
<feature type="compositionally biased region" description="Basic and acidic residues" evidence="1">
    <location>
        <begin position="65"/>
        <end position="97"/>
    </location>
</feature>
<feature type="compositionally biased region" description="Pro residues" evidence="1">
    <location>
        <begin position="148"/>
        <end position="158"/>
    </location>
</feature>
<dbReference type="SMART" id="SM00454">
    <property type="entry name" value="SAM"/>
    <property type="match status" value="1"/>
</dbReference>
<evidence type="ECO:0000259" key="2">
    <source>
        <dbReference type="PROSITE" id="PS51698"/>
    </source>
</evidence>
<dbReference type="InterPro" id="IPR001660">
    <property type="entry name" value="SAM"/>
</dbReference>
<dbReference type="AlphaFoldDB" id="F0XZ10"/>
<dbReference type="RefSeq" id="XP_009033462.1">
    <property type="nucleotide sequence ID" value="XM_009035214.1"/>
</dbReference>
<feature type="domain" description="U-box" evidence="2">
    <location>
        <begin position="392"/>
        <end position="463"/>
    </location>
</feature>
<dbReference type="InterPro" id="IPR013083">
    <property type="entry name" value="Znf_RING/FYVE/PHD"/>
</dbReference>
<dbReference type="GeneID" id="20223313"/>
<proteinExistence type="predicted"/>
<feature type="region of interest" description="Disordered" evidence="1">
    <location>
        <begin position="25"/>
        <end position="317"/>
    </location>
</feature>
<dbReference type="PANTHER" id="PTHR46573">
    <property type="entry name" value="WD REPEAT, SAM AND U-BOX DOMAIN-CONTAINING PROTEIN 1"/>
    <property type="match status" value="1"/>
</dbReference>
<dbReference type="GO" id="GO:0016567">
    <property type="term" value="P:protein ubiquitination"/>
    <property type="evidence" value="ECO:0007669"/>
    <property type="project" value="InterPro"/>
</dbReference>
<feature type="compositionally biased region" description="Low complexity" evidence="1">
    <location>
        <begin position="35"/>
        <end position="45"/>
    </location>
</feature>
<dbReference type="InParanoid" id="F0XZ10"/>
<dbReference type="OMA" id="PPCHAPK"/>
<dbReference type="PROSITE" id="PS51698">
    <property type="entry name" value="U_BOX"/>
    <property type="match status" value="1"/>
</dbReference>
<name>F0XZ10_AURAN</name>
<dbReference type="InterPro" id="IPR052085">
    <property type="entry name" value="WD-SAM-U-box"/>
</dbReference>
<keyword evidence="4" id="KW-1185">Reference proteome</keyword>
<dbReference type="PANTHER" id="PTHR46573:SF1">
    <property type="entry name" value="WD REPEAT, SAM AND U-BOX DOMAIN-CONTAINING PROTEIN 1"/>
    <property type="match status" value="1"/>
</dbReference>
<evidence type="ECO:0000256" key="1">
    <source>
        <dbReference type="SAM" id="MobiDB-lite"/>
    </source>
</evidence>
<evidence type="ECO:0000313" key="4">
    <source>
        <dbReference type="Proteomes" id="UP000002729"/>
    </source>
</evidence>
<dbReference type="Gene3D" id="1.10.150.50">
    <property type="entry name" value="Transcription Factor, Ets-1"/>
    <property type="match status" value="1"/>
</dbReference>
<dbReference type="InterPro" id="IPR003613">
    <property type="entry name" value="Ubox_domain"/>
</dbReference>
<protein>
    <recommendedName>
        <fullName evidence="2">U-box domain-containing protein</fullName>
    </recommendedName>
</protein>
<dbReference type="OrthoDB" id="10064100at2759"/>
<dbReference type="SUPFAM" id="SSF57850">
    <property type="entry name" value="RING/U-box"/>
    <property type="match status" value="1"/>
</dbReference>
<dbReference type="SMART" id="SM00504">
    <property type="entry name" value="Ubox"/>
    <property type="match status" value="1"/>
</dbReference>
<gene>
    <name evidence="3" type="ORF">AURANDRAFT_61091</name>
</gene>
<sequence length="463" mass="49444">MRSIRSRHARCDEVEDAEVCRIDYSGLDEDEDARAALPRAGAGAPAGPPAADPSPADEAGAARAPRPEASRREAKLRREAARREAAALEAAAAERADAAAAALLSELDAEAPRKGKKKAKKPKARPRGNSDATTSDSVAEADDAPAAAPLPPPPPPRPAVVDDDDLLRCRRPPPVQVRRNPFEALATSASPGSVTSSPKGRQSPLSPRNARPRRRPSLRGVANPFAAAGSQGSPQPASPARRRSFRGSPELRRPRPKQSPPCHAPKQPEPTPPCHAPKQPEPTPPCYAPKQPEPPCYAPKQPEPTPPAPPPPPDTGLDDAGVAALLDRLDLSRFRGTFADHEIDDASLALLTAEDLCSMGIPTGPRSRLLAALARRRPAAPPPRDERADASSPPISWHCPIGLELMRDPVFTACGNTFERACIAEWLQHNDTSPVTGEPLPHKHLVTNQVMRSDIAEWLQRNA</sequence>
<feature type="compositionally biased region" description="Low complexity" evidence="1">
    <location>
        <begin position="53"/>
        <end position="64"/>
    </location>
</feature>
<dbReference type="KEGG" id="aaf:AURANDRAFT_61091"/>
<dbReference type="Proteomes" id="UP000002729">
    <property type="component" value="Unassembled WGS sequence"/>
</dbReference>
<evidence type="ECO:0000313" key="3">
    <source>
        <dbReference type="EMBL" id="EGB12433.1"/>
    </source>
</evidence>